<protein>
    <submittedName>
        <fullName evidence="2">Nucleic acid-binding protein</fullName>
    </submittedName>
</protein>
<evidence type="ECO:0000313" key="3">
    <source>
        <dbReference type="Proteomes" id="UP000188268"/>
    </source>
</evidence>
<reference evidence="2 3" key="1">
    <citation type="submission" date="2013-09" db="EMBL/GenBank/DDBJ databases">
        <title>Corchorus capsularis genome sequencing.</title>
        <authorList>
            <person name="Alam M."/>
            <person name="Haque M.S."/>
            <person name="Islam M.S."/>
            <person name="Emdad E.M."/>
            <person name="Islam M.M."/>
            <person name="Ahmed B."/>
            <person name="Halim A."/>
            <person name="Hossen Q.M.M."/>
            <person name="Hossain M.Z."/>
            <person name="Ahmed R."/>
            <person name="Khan M.M."/>
            <person name="Islam R."/>
            <person name="Rashid M.M."/>
            <person name="Khan S.A."/>
            <person name="Rahman M.S."/>
            <person name="Alam M."/>
        </authorList>
    </citation>
    <scope>NUCLEOTIDE SEQUENCE [LARGE SCALE GENOMIC DNA]</scope>
    <source>
        <strain evidence="3">cv. CVL-1</strain>
        <tissue evidence="2">Whole seedling</tissue>
    </source>
</reference>
<name>A0A1R3J8I8_COCAP</name>
<dbReference type="SUPFAM" id="SSF50249">
    <property type="entry name" value="Nucleic acid-binding proteins"/>
    <property type="match status" value="1"/>
</dbReference>
<dbReference type="Gene3D" id="2.40.50.140">
    <property type="entry name" value="Nucleic acid-binding proteins"/>
    <property type="match status" value="1"/>
</dbReference>
<accession>A0A1R3J8I8</accession>
<dbReference type="EMBL" id="AWWV01008356">
    <property type="protein sequence ID" value="OMO91155.1"/>
    <property type="molecule type" value="Genomic_DNA"/>
</dbReference>
<comment type="caution">
    <text evidence="2">The sequence shown here is derived from an EMBL/GenBank/DDBJ whole genome shotgun (WGS) entry which is preliminary data.</text>
</comment>
<keyword evidence="3" id="KW-1185">Reference proteome</keyword>
<dbReference type="Proteomes" id="UP000188268">
    <property type="component" value="Unassembled WGS sequence"/>
</dbReference>
<dbReference type="AlphaFoldDB" id="A0A1R3J8I8"/>
<proteinExistence type="predicted"/>
<sequence>MDSSPSISKLHRWMASNFGYMIHRLFSFQYLPSVLRSELENPKFYFFLSFFRKMTMRMENRRRLDGQDDQRGFSTMVKGKDKNEASSELDWVSHSFSSPSQRFPSLDFTGVGEVITELTEGIEMFPPRYFLFASIEQIRARSTSDKLNVSGHDVRITVWSQFLQTLNLDSLKIQQPKPILIVAATTTKIISDTHELRERFKDEKSVVEIVEDTHLSIPRDQLYKNAAQSTIIEPLGWKATDIDETKFNIHARVTGIDTSSRWYYPACGSCSLSLCNIGDNFYFADHKLQSPHFTVKIPLLVTDTTTRLKVMVFGDVAMEMTSVKLANTSALRQAAVRRNELGFKVFDFTLLSGTQPGDEPTKENQIECSSAQATEK</sequence>
<dbReference type="InterPro" id="IPR012340">
    <property type="entry name" value="NA-bd_OB-fold"/>
</dbReference>
<gene>
    <name evidence="2" type="ORF">CCACVL1_07204</name>
</gene>
<feature type="region of interest" description="Disordered" evidence="1">
    <location>
        <begin position="354"/>
        <end position="376"/>
    </location>
</feature>
<dbReference type="Gramene" id="OMO91155">
    <property type="protein sequence ID" value="OMO91155"/>
    <property type="gene ID" value="CCACVL1_07204"/>
</dbReference>
<dbReference type="OrthoDB" id="1924490at2759"/>
<organism evidence="2 3">
    <name type="scientific">Corchorus capsularis</name>
    <name type="common">Jute</name>
    <dbReference type="NCBI Taxonomy" id="210143"/>
    <lineage>
        <taxon>Eukaryota</taxon>
        <taxon>Viridiplantae</taxon>
        <taxon>Streptophyta</taxon>
        <taxon>Embryophyta</taxon>
        <taxon>Tracheophyta</taxon>
        <taxon>Spermatophyta</taxon>
        <taxon>Magnoliopsida</taxon>
        <taxon>eudicotyledons</taxon>
        <taxon>Gunneridae</taxon>
        <taxon>Pentapetalae</taxon>
        <taxon>rosids</taxon>
        <taxon>malvids</taxon>
        <taxon>Malvales</taxon>
        <taxon>Malvaceae</taxon>
        <taxon>Grewioideae</taxon>
        <taxon>Apeibeae</taxon>
        <taxon>Corchorus</taxon>
    </lineage>
</organism>
<evidence type="ECO:0000256" key="1">
    <source>
        <dbReference type="SAM" id="MobiDB-lite"/>
    </source>
</evidence>
<feature type="compositionally biased region" description="Polar residues" evidence="1">
    <location>
        <begin position="366"/>
        <end position="376"/>
    </location>
</feature>
<evidence type="ECO:0000313" key="2">
    <source>
        <dbReference type="EMBL" id="OMO91155.1"/>
    </source>
</evidence>